<feature type="domain" description="GTP cyclohydrolase I" evidence="10">
    <location>
        <begin position="40"/>
        <end position="215"/>
    </location>
</feature>
<proteinExistence type="inferred from homology"/>
<organism evidence="11 12">
    <name type="scientific">Gemmatimonas aurantiaca (strain DSM 14586 / JCM 11422 / NBRC 100505 / T-27)</name>
    <dbReference type="NCBI Taxonomy" id="379066"/>
    <lineage>
        <taxon>Bacteria</taxon>
        <taxon>Pseudomonadati</taxon>
        <taxon>Gemmatimonadota</taxon>
        <taxon>Gemmatimonadia</taxon>
        <taxon>Gemmatimonadales</taxon>
        <taxon>Gemmatimonadaceae</taxon>
        <taxon>Gemmatimonas</taxon>
    </lineage>
</organism>
<dbReference type="InterPro" id="IPR043134">
    <property type="entry name" value="GTP-CH-I_N"/>
</dbReference>
<keyword evidence="6 8" id="KW-0378">Hydrolase</keyword>
<evidence type="ECO:0000256" key="5">
    <source>
        <dbReference type="ARBA" id="ARBA00022741"/>
    </source>
</evidence>
<evidence type="ECO:0000256" key="3">
    <source>
        <dbReference type="ARBA" id="ARBA00008085"/>
    </source>
</evidence>
<sequence>MSTTRENEHVMRRELNVGGGAHGADPDELPMAGERSSEYETMVRRQLELIGEDPTRDGLLKTPGRVARSMAWLTRGYDLDPRSVIGDALFAEDHENMVMVRDIEMYSMCEHHMLPFFGKVHIAYIPNGKIVGLSKLPRVVEVFARRLQVQERLGEQIANAIVDVLQPKGVGVVIEAVHLCMMMRGVEKQNSRTITSSLRGLFRDDAKTRSEFLRLAYATPGF</sequence>
<dbReference type="GO" id="GO:0008270">
    <property type="term" value="F:zinc ion binding"/>
    <property type="evidence" value="ECO:0007669"/>
    <property type="project" value="UniProtKB-UniRule"/>
</dbReference>
<comment type="similarity">
    <text evidence="3 8">Belongs to the GTP cyclohydrolase I family.</text>
</comment>
<feature type="binding site" evidence="8">
    <location>
        <position position="180"/>
    </location>
    <ligand>
        <name>Zn(2+)</name>
        <dbReference type="ChEBI" id="CHEBI:29105"/>
    </ligand>
</feature>
<dbReference type="GO" id="GO:0046654">
    <property type="term" value="P:tetrahydrofolate biosynthetic process"/>
    <property type="evidence" value="ECO:0007669"/>
    <property type="project" value="UniProtKB-UniRule"/>
</dbReference>
<feature type="compositionally biased region" description="Basic and acidic residues" evidence="9">
    <location>
        <begin position="1"/>
        <end position="15"/>
    </location>
</feature>
<dbReference type="EMBL" id="AP009153">
    <property type="protein sequence ID" value="BAH37822.1"/>
    <property type="molecule type" value="Genomic_DNA"/>
</dbReference>
<dbReference type="Pfam" id="PF01227">
    <property type="entry name" value="GTP_cyclohydroI"/>
    <property type="match status" value="1"/>
</dbReference>
<evidence type="ECO:0000256" key="6">
    <source>
        <dbReference type="ARBA" id="ARBA00022801"/>
    </source>
</evidence>
<feature type="region of interest" description="Disordered" evidence="9">
    <location>
        <begin position="1"/>
        <end position="31"/>
    </location>
</feature>
<keyword evidence="5 8" id="KW-0547">Nucleotide-binding</keyword>
<dbReference type="Proteomes" id="UP000002209">
    <property type="component" value="Chromosome"/>
</dbReference>
<evidence type="ECO:0000256" key="9">
    <source>
        <dbReference type="SAM" id="MobiDB-lite"/>
    </source>
</evidence>
<name>C1A6G2_GEMAT</name>
<protein>
    <recommendedName>
        <fullName evidence="8">GTP cyclohydrolase 1</fullName>
        <ecNumber evidence="8">3.5.4.16</ecNumber>
    </recommendedName>
    <alternativeName>
        <fullName evidence="8">GTP cyclohydrolase I</fullName>
        <shortName evidence="8">GTP-CH-I</shortName>
    </alternativeName>
</protein>
<dbReference type="GO" id="GO:0006729">
    <property type="term" value="P:tetrahydrobiopterin biosynthetic process"/>
    <property type="evidence" value="ECO:0007669"/>
    <property type="project" value="TreeGrafter"/>
</dbReference>
<dbReference type="Gene3D" id="3.30.1130.10">
    <property type="match status" value="1"/>
</dbReference>
<dbReference type="GO" id="GO:0006730">
    <property type="term" value="P:one-carbon metabolic process"/>
    <property type="evidence" value="ECO:0007669"/>
    <property type="project" value="UniProtKB-UniRule"/>
</dbReference>
<dbReference type="EC" id="3.5.4.16" evidence="8"/>
<evidence type="ECO:0000256" key="1">
    <source>
        <dbReference type="ARBA" id="ARBA00001052"/>
    </source>
</evidence>
<dbReference type="FunFam" id="3.30.1130.10:FF:000012">
    <property type="entry name" value="GTP cyclohydrolase 1"/>
    <property type="match status" value="1"/>
</dbReference>
<dbReference type="CDD" id="cd00642">
    <property type="entry name" value="GTP_cyclohydro1"/>
    <property type="match status" value="1"/>
</dbReference>
<dbReference type="PROSITE" id="PS00859">
    <property type="entry name" value="GTP_CYCLOHYDROL_1_1"/>
    <property type="match status" value="1"/>
</dbReference>
<feature type="binding site" evidence="8">
    <location>
        <position position="112"/>
    </location>
    <ligand>
        <name>Zn(2+)</name>
        <dbReference type="ChEBI" id="CHEBI:29105"/>
    </ligand>
</feature>
<dbReference type="PANTHER" id="PTHR11109">
    <property type="entry name" value="GTP CYCLOHYDROLASE I"/>
    <property type="match status" value="1"/>
</dbReference>
<dbReference type="UniPathway" id="UPA00848">
    <property type="reaction ID" value="UER00151"/>
</dbReference>
<comment type="subunit">
    <text evidence="8">Homopolymer.</text>
</comment>
<dbReference type="GO" id="GO:0003934">
    <property type="term" value="F:GTP cyclohydrolase I activity"/>
    <property type="evidence" value="ECO:0007669"/>
    <property type="project" value="UniProtKB-UniRule"/>
</dbReference>
<evidence type="ECO:0000256" key="8">
    <source>
        <dbReference type="HAMAP-Rule" id="MF_00223"/>
    </source>
</evidence>
<comment type="pathway">
    <text evidence="2 8">Cofactor biosynthesis; 7,8-dihydroneopterin triphosphate biosynthesis; 7,8-dihydroneopterin triphosphate from GTP: step 1/1.</text>
</comment>
<evidence type="ECO:0000256" key="4">
    <source>
        <dbReference type="ARBA" id="ARBA00022563"/>
    </source>
</evidence>
<keyword evidence="4 8" id="KW-0554">One-carbon metabolism</keyword>
<dbReference type="InterPro" id="IPR043133">
    <property type="entry name" value="GTP-CH-I_C/QueF"/>
</dbReference>
<keyword evidence="8" id="KW-0862">Zinc</keyword>
<keyword evidence="7 8" id="KW-0342">GTP-binding</keyword>
<dbReference type="STRING" id="379066.GAU_0780"/>
<dbReference type="HOGENOM" id="CLU_049768_3_1_0"/>
<dbReference type="GO" id="GO:0005525">
    <property type="term" value="F:GTP binding"/>
    <property type="evidence" value="ECO:0007669"/>
    <property type="project" value="UniProtKB-KW"/>
</dbReference>
<dbReference type="Gene3D" id="1.10.286.10">
    <property type="match status" value="1"/>
</dbReference>
<dbReference type="SUPFAM" id="SSF55620">
    <property type="entry name" value="Tetrahydrobiopterin biosynthesis enzymes-like"/>
    <property type="match status" value="1"/>
</dbReference>
<dbReference type="GO" id="GO:0005737">
    <property type="term" value="C:cytoplasm"/>
    <property type="evidence" value="ECO:0007669"/>
    <property type="project" value="TreeGrafter"/>
</dbReference>
<dbReference type="NCBIfam" id="NF006826">
    <property type="entry name" value="PRK09347.1-3"/>
    <property type="match status" value="1"/>
</dbReference>
<dbReference type="eggNOG" id="COG0302">
    <property type="taxonomic scope" value="Bacteria"/>
</dbReference>
<dbReference type="HAMAP" id="MF_00223">
    <property type="entry name" value="FolE"/>
    <property type="match status" value="1"/>
</dbReference>
<evidence type="ECO:0000259" key="10">
    <source>
        <dbReference type="Pfam" id="PF01227"/>
    </source>
</evidence>
<keyword evidence="8" id="KW-0479">Metal-binding</keyword>
<comment type="catalytic activity">
    <reaction evidence="1 8">
        <text>GTP + H2O = 7,8-dihydroneopterin 3'-triphosphate + formate + H(+)</text>
        <dbReference type="Rhea" id="RHEA:17473"/>
        <dbReference type="ChEBI" id="CHEBI:15377"/>
        <dbReference type="ChEBI" id="CHEBI:15378"/>
        <dbReference type="ChEBI" id="CHEBI:15740"/>
        <dbReference type="ChEBI" id="CHEBI:37565"/>
        <dbReference type="ChEBI" id="CHEBI:58462"/>
        <dbReference type="EC" id="3.5.4.16"/>
    </reaction>
</comment>
<dbReference type="NCBIfam" id="NF006825">
    <property type="entry name" value="PRK09347.1-2"/>
    <property type="match status" value="1"/>
</dbReference>
<dbReference type="InterPro" id="IPR001474">
    <property type="entry name" value="GTP_CycHdrlase_I"/>
</dbReference>
<keyword evidence="12" id="KW-1185">Reference proteome</keyword>
<evidence type="ECO:0000313" key="11">
    <source>
        <dbReference type="EMBL" id="BAH37822.1"/>
    </source>
</evidence>
<dbReference type="AlphaFoldDB" id="C1A6G2"/>
<dbReference type="InterPro" id="IPR018234">
    <property type="entry name" value="GTP_CycHdrlase_I_CS"/>
</dbReference>
<accession>C1A6G2</accession>
<evidence type="ECO:0000313" key="12">
    <source>
        <dbReference type="Proteomes" id="UP000002209"/>
    </source>
</evidence>
<evidence type="ECO:0000256" key="2">
    <source>
        <dbReference type="ARBA" id="ARBA00005080"/>
    </source>
</evidence>
<dbReference type="InterPro" id="IPR020602">
    <property type="entry name" value="GTP_CycHdrlase_I_dom"/>
</dbReference>
<evidence type="ECO:0000256" key="7">
    <source>
        <dbReference type="ARBA" id="ARBA00023134"/>
    </source>
</evidence>
<gene>
    <name evidence="8 11" type="primary">folE</name>
    <name evidence="11" type="ordered locus">GAU_0780</name>
</gene>
<reference evidence="12" key="1">
    <citation type="submission" date="2006-03" db="EMBL/GenBank/DDBJ databases">
        <title>Complete genome sequence of Gemmatimonas aurantiaca T-27 that represents a novel phylum Gemmatimonadetes.</title>
        <authorList>
            <person name="Takasaki K."/>
            <person name="Ichikawa N."/>
            <person name="Miura H."/>
            <person name="Matsushita S."/>
            <person name="Watanabe Y."/>
            <person name="Oguchi A."/>
            <person name="Ankai A."/>
            <person name="Yashiro I."/>
            <person name="Takahashi M."/>
            <person name="Terui Y."/>
            <person name="Fukui S."/>
            <person name="Yokoyama H."/>
            <person name="Tanikawa S."/>
            <person name="Hanada S."/>
            <person name="Kamagata Y."/>
            <person name="Fujita N."/>
        </authorList>
    </citation>
    <scope>NUCLEOTIDE SEQUENCE [LARGE SCALE GENOMIC DNA]</scope>
    <source>
        <strain evidence="12">T-27 / DSM 14586 / JCM 11422 / NBRC 100505</strain>
    </source>
</reference>
<dbReference type="NCBIfam" id="TIGR00063">
    <property type="entry name" value="folE"/>
    <property type="match status" value="1"/>
</dbReference>
<dbReference type="PANTHER" id="PTHR11109:SF7">
    <property type="entry name" value="GTP CYCLOHYDROLASE 1"/>
    <property type="match status" value="1"/>
</dbReference>
<feature type="binding site" evidence="8">
    <location>
        <position position="109"/>
    </location>
    <ligand>
        <name>Zn(2+)</name>
        <dbReference type="ChEBI" id="CHEBI:29105"/>
    </ligand>
</feature>
<dbReference type="KEGG" id="gau:GAU_0780"/>